<dbReference type="PROSITE" id="PS51779">
    <property type="entry name" value="POTRA"/>
    <property type="match status" value="1"/>
</dbReference>
<dbReference type="InterPro" id="IPR039910">
    <property type="entry name" value="D15-like"/>
</dbReference>
<evidence type="ECO:0000256" key="6">
    <source>
        <dbReference type="ARBA" id="ARBA00023128"/>
    </source>
</evidence>
<dbReference type="GO" id="GO:0033108">
    <property type="term" value="P:mitochondrial respiratory chain complex assembly"/>
    <property type="evidence" value="ECO:0007669"/>
    <property type="project" value="TreeGrafter"/>
</dbReference>
<dbReference type="EMBL" id="RHFK02000015">
    <property type="protein sequence ID" value="TWW65048.1"/>
    <property type="molecule type" value="Genomic_DNA"/>
</dbReference>
<name>A0A5C6NDN9_9TELE</name>
<comment type="similarity">
    <text evidence="2">Belongs to the SAM50/omp85 family.</text>
</comment>
<dbReference type="PANTHER" id="PTHR12815:SF18">
    <property type="entry name" value="SORTING AND ASSEMBLY MACHINERY COMPONENT 50 HOMOLOG"/>
    <property type="match status" value="1"/>
</dbReference>
<dbReference type="FunFam" id="3.10.20.310:FF:000010">
    <property type="entry name" value="sorting and assembly machinery component 50 homolog"/>
    <property type="match status" value="1"/>
</dbReference>
<keyword evidence="3" id="KW-1134">Transmembrane beta strand</keyword>
<keyword evidence="4" id="KW-0812">Transmembrane</keyword>
<evidence type="ECO:0000256" key="5">
    <source>
        <dbReference type="ARBA" id="ARBA00022787"/>
    </source>
</evidence>
<dbReference type="InterPro" id="IPR000184">
    <property type="entry name" value="Bac_surfAg_D15"/>
</dbReference>
<feature type="compositionally biased region" description="Basic and acidic residues" evidence="8">
    <location>
        <begin position="161"/>
        <end position="189"/>
    </location>
</feature>
<feature type="domain" description="POTRA" evidence="9">
    <location>
        <begin position="226"/>
        <end position="306"/>
    </location>
</feature>
<feature type="compositionally biased region" description="Basic and acidic residues" evidence="8">
    <location>
        <begin position="103"/>
        <end position="115"/>
    </location>
</feature>
<proteinExistence type="inferred from homology"/>
<dbReference type="GO" id="GO:0005741">
    <property type="term" value="C:mitochondrial outer membrane"/>
    <property type="evidence" value="ECO:0007669"/>
    <property type="project" value="UniProtKB-SubCell"/>
</dbReference>
<evidence type="ECO:0000313" key="11">
    <source>
        <dbReference type="Proteomes" id="UP000324091"/>
    </source>
</evidence>
<dbReference type="Pfam" id="PF01103">
    <property type="entry name" value="Omp85"/>
    <property type="match status" value="1"/>
</dbReference>
<evidence type="ECO:0000256" key="2">
    <source>
        <dbReference type="ARBA" id="ARBA00010913"/>
    </source>
</evidence>
<dbReference type="Proteomes" id="UP000324091">
    <property type="component" value="Chromosome 22"/>
</dbReference>
<comment type="caution">
    <text evidence="10">The sequence shown here is derived from an EMBL/GenBank/DDBJ whole genome shotgun (WGS) entry which is preliminary data.</text>
</comment>
<dbReference type="InterPro" id="IPR034746">
    <property type="entry name" value="POTRA"/>
</dbReference>
<sequence length="691" mass="76895">MHPSVTIQPSIQPSVIHPSSIQPSIRHPSIPLAIPPSLQLSSIHPFIPLATHPSCHSSIYPPIIHPSLHSSIHPFIHPLFPGTLVAHDRIHPQLSGARKHQERRGEERRGEERRGGGGGGGPLSVNQRWCRESMEREVGRGREERKTEREGERGRKRGRGRGRERWGERERGEGGRETGREGAEDRESLDPLPMHGRDLGVNPDDLVETPEVEQEAKQEILENKDVVVQHVNIQGLGRTKEDLLGYEISDVFHARNLIEVMKKAHVARQRLLRLGIFKEVEVLIDTSEGSDALPNGLDVTFEVTEIKRLTGSYNTMVGNNEGNMVLGLKLPNMLGRAEKLTFQFSYGTKETSYGLSFFKPQPGSFERNLTLNLYKVTGQFSWSSLKETDRGLSAELNEPNWIRPPRPHIPVIVYSPVPVNVPISGLDVQPFQNQMVLTFPVGGTNQTLKWEGVWRELGCLARSTSFAVREESGHSLKSALSHTMSVDSRNSAILPSRGAFFRLSQELAGYTGGDVRFLKEDVELQVNRRLFWDSVVSASLWAGMLYPLGGKASCIADRFYLGGPTSIRGFGMYNIGPQSEGDYLGGEAYWAGGLHLYTPLPFRPGKGGFGDLFRTHFFLNAGNLCNLNYGDCPRTHLQRLAECIRWSYGAGIVLRLGNIARLELNYCVPMGVQSGDRICDGVQFGAGIRFL</sequence>
<keyword evidence="11" id="KW-1185">Reference proteome</keyword>
<accession>A0A5C6NDN9</accession>
<reference evidence="10 11" key="1">
    <citation type="submission" date="2019-04" db="EMBL/GenBank/DDBJ databases">
        <title>Chromosome genome assembly for Takifugu flavidus.</title>
        <authorList>
            <person name="Xiao S."/>
        </authorList>
    </citation>
    <scope>NUCLEOTIDE SEQUENCE [LARGE SCALE GENOMIC DNA]</scope>
    <source>
        <strain evidence="10">HTHZ2018</strain>
        <tissue evidence="10">Muscle</tissue>
    </source>
</reference>
<keyword evidence="6" id="KW-0496">Mitochondrion</keyword>
<evidence type="ECO:0000256" key="8">
    <source>
        <dbReference type="SAM" id="MobiDB-lite"/>
    </source>
</evidence>
<dbReference type="AlphaFoldDB" id="A0A5C6NDN9"/>
<keyword evidence="7" id="KW-0472">Membrane</keyword>
<evidence type="ECO:0000256" key="4">
    <source>
        <dbReference type="ARBA" id="ARBA00022692"/>
    </source>
</evidence>
<feature type="region of interest" description="Disordered" evidence="8">
    <location>
        <begin position="1"/>
        <end position="22"/>
    </location>
</feature>
<organism evidence="10 11">
    <name type="scientific">Takifugu flavidus</name>
    <name type="common">sansaifugu</name>
    <dbReference type="NCBI Taxonomy" id="433684"/>
    <lineage>
        <taxon>Eukaryota</taxon>
        <taxon>Metazoa</taxon>
        <taxon>Chordata</taxon>
        <taxon>Craniata</taxon>
        <taxon>Vertebrata</taxon>
        <taxon>Euteleostomi</taxon>
        <taxon>Actinopterygii</taxon>
        <taxon>Neopterygii</taxon>
        <taxon>Teleostei</taxon>
        <taxon>Neoteleostei</taxon>
        <taxon>Acanthomorphata</taxon>
        <taxon>Eupercaria</taxon>
        <taxon>Tetraodontiformes</taxon>
        <taxon>Tetradontoidea</taxon>
        <taxon>Tetraodontidae</taxon>
        <taxon>Takifugu</taxon>
    </lineage>
</organism>
<dbReference type="Gene3D" id="3.10.20.310">
    <property type="entry name" value="membrane protein fhac"/>
    <property type="match status" value="1"/>
</dbReference>
<keyword evidence="5" id="KW-1000">Mitochondrion outer membrane</keyword>
<dbReference type="PANTHER" id="PTHR12815">
    <property type="entry name" value="SORTING AND ASSEMBLY MACHINERY SAMM50 PROTEIN FAMILY MEMBER"/>
    <property type="match status" value="1"/>
</dbReference>
<evidence type="ECO:0000256" key="7">
    <source>
        <dbReference type="ARBA" id="ARBA00023136"/>
    </source>
</evidence>
<evidence type="ECO:0000313" key="10">
    <source>
        <dbReference type="EMBL" id="TWW65048.1"/>
    </source>
</evidence>
<feature type="region of interest" description="Disordered" evidence="8">
    <location>
        <begin position="92"/>
        <end position="203"/>
    </location>
</feature>
<feature type="compositionally biased region" description="Basic and acidic residues" evidence="8">
    <location>
        <begin position="129"/>
        <end position="153"/>
    </location>
</feature>
<evidence type="ECO:0000256" key="1">
    <source>
        <dbReference type="ARBA" id="ARBA00004374"/>
    </source>
</evidence>
<gene>
    <name evidence="10" type="ORF">D4764_22G0006950</name>
</gene>
<protein>
    <submittedName>
        <fullName evidence="10">Sorting and assembly machinery component 50-like protein B</fullName>
    </submittedName>
</protein>
<dbReference type="GO" id="GO:0045040">
    <property type="term" value="P:protein insertion into mitochondrial outer membrane"/>
    <property type="evidence" value="ECO:0007669"/>
    <property type="project" value="TreeGrafter"/>
</dbReference>
<comment type="subcellular location">
    <subcellularLocation>
        <location evidence="1">Mitochondrion outer membrane</location>
        <topology evidence="1">Multi-pass membrane protein</topology>
    </subcellularLocation>
</comment>
<evidence type="ECO:0000256" key="3">
    <source>
        <dbReference type="ARBA" id="ARBA00022452"/>
    </source>
</evidence>
<dbReference type="Gene3D" id="2.40.160.50">
    <property type="entry name" value="membrane protein fhac: a member of the omp85/tpsb transporter family"/>
    <property type="match status" value="1"/>
</dbReference>
<dbReference type="FunFam" id="2.40.160.50:FF:000002">
    <property type="entry name" value="sorting and assembly machinery component 50 homolog"/>
    <property type="match status" value="1"/>
</dbReference>
<evidence type="ECO:0000259" key="9">
    <source>
        <dbReference type="PROSITE" id="PS51779"/>
    </source>
</evidence>